<dbReference type="PROSITE" id="PS50931">
    <property type="entry name" value="HTH_LYSR"/>
    <property type="match status" value="1"/>
</dbReference>
<evidence type="ECO:0000313" key="6">
    <source>
        <dbReference type="EMBL" id="MBC8575143.1"/>
    </source>
</evidence>
<dbReference type="Gene3D" id="1.10.10.10">
    <property type="entry name" value="Winged helix-like DNA-binding domain superfamily/Winged helix DNA-binding domain"/>
    <property type="match status" value="1"/>
</dbReference>
<accession>A0ABR7NHH8</accession>
<evidence type="ECO:0000256" key="1">
    <source>
        <dbReference type="ARBA" id="ARBA00009437"/>
    </source>
</evidence>
<sequence>MTLKDLDYFVAIAQQGSITRAAAQLFVAQPALSQCVQKLEKETGIELLVRNNTGVALTSEGRCFLEFAQRVLHEKAQLGKRIQDVENAENGEIRLGFTGTQATYVLPYILPDFQAKHPGVSITLIEATSDQIEQKLTRHEVDIGILHLPVVREELDYFEFSKDDMVVIPRRTSAYRDFIFHKEGEGVPYIHANFFREEPLILTLPGQRSRMVCDQILANAGIVPKIRQISRNLSTLDALAQVDYASVIMPSKQISRALRQRAHFKLDETVSVPYSFVLATMKDTYLSIAVQHLQREFLEKRFTF</sequence>
<dbReference type="EMBL" id="JACRTB010000002">
    <property type="protein sequence ID" value="MBC8575143.1"/>
    <property type="molecule type" value="Genomic_DNA"/>
</dbReference>
<evidence type="ECO:0000259" key="5">
    <source>
        <dbReference type="PROSITE" id="PS50931"/>
    </source>
</evidence>
<evidence type="ECO:0000313" key="7">
    <source>
        <dbReference type="Proteomes" id="UP000658131"/>
    </source>
</evidence>
<dbReference type="Gene3D" id="3.40.190.290">
    <property type="match status" value="1"/>
</dbReference>
<dbReference type="InterPro" id="IPR000847">
    <property type="entry name" value="LysR_HTH_N"/>
</dbReference>
<comment type="similarity">
    <text evidence="1">Belongs to the LysR transcriptional regulatory family.</text>
</comment>
<dbReference type="Pfam" id="PF00126">
    <property type="entry name" value="HTH_1"/>
    <property type="match status" value="1"/>
</dbReference>
<dbReference type="InterPro" id="IPR005119">
    <property type="entry name" value="LysR_subst-bd"/>
</dbReference>
<dbReference type="CDD" id="cd05466">
    <property type="entry name" value="PBP2_LTTR_substrate"/>
    <property type="match status" value="1"/>
</dbReference>
<keyword evidence="3" id="KW-0238">DNA-binding</keyword>
<evidence type="ECO:0000256" key="4">
    <source>
        <dbReference type="ARBA" id="ARBA00023163"/>
    </source>
</evidence>
<reference evidence="6 7" key="1">
    <citation type="submission" date="2020-08" db="EMBL/GenBank/DDBJ databases">
        <title>Genome public.</title>
        <authorList>
            <person name="Liu C."/>
            <person name="Sun Q."/>
        </authorList>
    </citation>
    <scope>NUCLEOTIDE SEQUENCE [LARGE SCALE GENOMIC DNA]</scope>
    <source>
        <strain evidence="6 7">BX1</strain>
    </source>
</reference>
<proteinExistence type="inferred from homology"/>
<evidence type="ECO:0000256" key="2">
    <source>
        <dbReference type="ARBA" id="ARBA00023015"/>
    </source>
</evidence>
<dbReference type="InterPro" id="IPR036388">
    <property type="entry name" value="WH-like_DNA-bd_sf"/>
</dbReference>
<dbReference type="InterPro" id="IPR050950">
    <property type="entry name" value="HTH-type_LysR_regulators"/>
</dbReference>
<dbReference type="Pfam" id="PF03466">
    <property type="entry name" value="LysR_substrate"/>
    <property type="match status" value="1"/>
</dbReference>
<keyword evidence="4" id="KW-0804">Transcription</keyword>
<feature type="domain" description="HTH lysR-type" evidence="5">
    <location>
        <begin position="1"/>
        <end position="58"/>
    </location>
</feature>
<evidence type="ECO:0000256" key="3">
    <source>
        <dbReference type="ARBA" id="ARBA00023125"/>
    </source>
</evidence>
<name>A0ABR7NHH8_9FIRM</name>
<dbReference type="PRINTS" id="PR00039">
    <property type="entry name" value="HTHLYSR"/>
</dbReference>
<keyword evidence="7" id="KW-1185">Reference proteome</keyword>
<dbReference type="InterPro" id="IPR036390">
    <property type="entry name" value="WH_DNA-bd_sf"/>
</dbReference>
<protein>
    <submittedName>
        <fullName evidence="6">LysR family transcriptional regulator</fullName>
    </submittedName>
</protein>
<dbReference type="RefSeq" id="WP_262398791.1">
    <property type="nucleotide sequence ID" value="NZ_JACRTB010000002.1"/>
</dbReference>
<dbReference type="SUPFAM" id="SSF46785">
    <property type="entry name" value="Winged helix' DNA-binding domain"/>
    <property type="match status" value="1"/>
</dbReference>
<dbReference type="SUPFAM" id="SSF53850">
    <property type="entry name" value="Periplasmic binding protein-like II"/>
    <property type="match status" value="1"/>
</dbReference>
<dbReference type="Proteomes" id="UP000658131">
    <property type="component" value="Unassembled WGS sequence"/>
</dbReference>
<dbReference type="PANTHER" id="PTHR30419">
    <property type="entry name" value="HTH-TYPE TRANSCRIPTIONAL REGULATOR YBHD"/>
    <property type="match status" value="1"/>
</dbReference>
<comment type="caution">
    <text evidence="6">The sequence shown here is derived from an EMBL/GenBank/DDBJ whole genome shotgun (WGS) entry which is preliminary data.</text>
</comment>
<gene>
    <name evidence="6" type="ORF">H8717_01785</name>
</gene>
<organism evidence="6 7">
    <name type="scientific">Yanshouia hominis</name>
    <dbReference type="NCBI Taxonomy" id="2763673"/>
    <lineage>
        <taxon>Bacteria</taxon>
        <taxon>Bacillati</taxon>
        <taxon>Bacillota</taxon>
        <taxon>Clostridia</taxon>
        <taxon>Eubacteriales</taxon>
        <taxon>Oscillospiraceae</taxon>
        <taxon>Yanshouia</taxon>
    </lineage>
</organism>
<keyword evidence="2" id="KW-0805">Transcription regulation</keyword>